<proteinExistence type="inferred from homology"/>
<dbReference type="InterPro" id="IPR004859">
    <property type="entry name" value="Xrn1_N"/>
</dbReference>
<evidence type="ECO:0000256" key="5">
    <source>
        <dbReference type="ARBA" id="ARBA00022664"/>
    </source>
</evidence>
<evidence type="ECO:0000256" key="9">
    <source>
        <dbReference type="ARBA" id="ARBA00022839"/>
    </source>
</evidence>
<keyword evidence="7 17" id="KW-0479">Metal-binding</keyword>
<dbReference type="GO" id="GO:0003723">
    <property type="term" value="F:RNA binding"/>
    <property type="evidence" value="ECO:0007669"/>
    <property type="project" value="TreeGrafter"/>
</dbReference>
<evidence type="ECO:0000256" key="6">
    <source>
        <dbReference type="ARBA" id="ARBA00022722"/>
    </source>
</evidence>
<evidence type="ECO:0000256" key="11">
    <source>
        <dbReference type="ARBA" id="ARBA00023054"/>
    </source>
</evidence>
<dbReference type="EMBL" id="QUQM01000002">
    <property type="protein sequence ID" value="KAA8651741.1"/>
    <property type="molecule type" value="Genomic_DNA"/>
</dbReference>
<evidence type="ECO:0000256" key="14">
    <source>
        <dbReference type="ARBA" id="ARBA00046137"/>
    </source>
</evidence>
<comment type="function">
    <text evidence="14">Possesses 5'-&gt;3' exoribonuclease activity. Required for the processing of nuclear mRNA and rRNA precursors. May promote the termination of transcription by RNA polymerase II. Essential for vegetative cell growth and chromosome segregation.</text>
</comment>
<protein>
    <recommendedName>
        <fullName evidence="16">5'-3' exoribonuclease</fullName>
        <ecNumber evidence="16">3.1.13.-</ecNumber>
    </recommendedName>
</protein>
<feature type="region of interest" description="Disordered" evidence="18">
    <location>
        <begin position="861"/>
        <end position="961"/>
    </location>
</feature>
<organism evidence="21 22">
    <name type="scientific">Aspergillus tanneri</name>
    <dbReference type="NCBI Taxonomy" id="1220188"/>
    <lineage>
        <taxon>Eukaryota</taxon>
        <taxon>Fungi</taxon>
        <taxon>Dikarya</taxon>
        <taxon>Ascomycota</taxon>
        <taxon>Pezizomycotina</taxon>
        <taxon>Eurotiomycetes</taxon>
        <taxon>Eurotiomycetidae</taxon>
        <taxon>Eurotiales</taxon>
        <taxon>Aspergillaceae</taxon>
        <taxon>Aspergillus</taxon>
        <taxon>Aspergillus subgen. Circumdati</taxon>
    </lineage>
</organism>
<dbReference type="AlphaFoldDB" id="A0A4S3JY69"/>
<dbReference type="Gene3D" id="3.40.50.12390">
    <property type="match status" value="2"/>
</dbReference>
<dbReference type="GO" id="GO:0006397">
    <property type="term" value="P:mRNA processing"/>
    <property type="evidence" value="ECO:0007669"/>
    <property type="project" value="UniProtKB-UniRule"/>
</dbReference>
<feature type="compositionally biased region" description="Polar residues" evidence="18">
    <location>
        <begin position="517"/>
        <end position="527"/>
    </location>
</feature>
<dbReference type="OrthoDB" id="28245at2759"/>
<evidence type="ECO:0000256" key="1">
    <source>
        <dbReference type="ARBA" id="ARBA00004123"/>
    </source>
</evidence>
<dbReference type="PANTHER" id="PTHR12341">
    <property type="entry name" value="5'-&gt;3' EXORIBONUCLEASE"/>
    <property type="match status" value="1"/>
</dbReference>
<sequence>MGVPALFRWLSNKYPKIISPVIEELPYEVNGEEIPVDTTRPNPNGDEMDNLYLDMNGIVHPCTHPEGRPPPANEQEMMLEIFKYTDRVVNMVRPRKLLMIAVDGVAPRAKMNQQRARRFRSAQEAKEADEKKEEFRKMLAKQNGNKADQELQEDVIQKTWDSNVITPGTPFMDILAAALRYWIAYKLNTDPAWEKLKIIISDATVPGEGEHKIMEFVRSQRAASEHDPNTRHVIYGLDADLIMLGLATHEPYFRVLREDVFFQESKARTCHLCGQAGHKAEECKGQAKQKNGEFDEKGKGSSLKPFIWLNVSVLREYLAVELYVPGQPFPFDLERALDDWVFMCFFVGNDFLPHLPSLDIRENGIDTLIAIWRDNIPVMGGYLTKDGHVDLKKAQLILQGLAKQEDAIFRRRRQVDERRQANERRRKQEEKERASKRRRSSPSYEAYESPMTSKGRGGGDMAAPDQVELITPGRGELSRKTRELTHSMVVNRGAVYRANMANKSAAAVLKEKLMKGSQDNQTPGESSTDADEPSDDKSIQTSPSVLGKRKAGAVEDQDYDGKSPSQDSKPQQDDNDMPPDNVRLWEEGYADRYYEQKFGVNPQDKEFRHKVARAYAEGLAWVLLYYFQGCPSWTWYYPYHYAPFAADFVDIDDMELSFDKGIPFKPFEQLMGVLPASSNHAIPEVFHDLMSNPKSEIIDFYPEDFPVDLNGKKFAWQGVVLLPFIDEKRLLAAMEKKYPLLTDDEKLRNSVGREVLLISDSHPLYQDLAANFYSKKQGAPKYRLNMRVSEGLAGKVERNETYIPHSSLVSTLEEHGMPTLEEDRSLTVNYEVPKSAHIHKSMLLRGVKFPPPALDNADIQAVKSKAQHSGRSFGGAPLRNGNRGGRINYSSERPNPFAAHLDPNFKPTANAPQGWIPPVPGSTGFSRGPLPPPRGGHSNYRHPQHHDRGAYGGGPPQQQGHYSADYVREDYYGQGQGQQGYYQQGSQSQHYRERGGGHPRGGYQGRDHYGSRNPPGGYGRY</sequence>
<dbReference type="RefSeq" id="XP_033431102.1">
    <property type="nucleotide sequence ID" value="XM_033565345.1"/>
</dbReference>
<evidence type="ECO:0000313" key="23">
    <source>
        <dbReference type="Proteomes" id="UP000324241"/>
    </source>
</evidence>
<dbReference type="Pfam" id="PF17846">
    <property type="entry name" value="XRN_M"/>
    <property type="match status" value="1"/>
</dbReference>
<keyword evidence="11" id="KW-0175">Coiled coil</keyword>
<reference evidence="20 23" key="2">
    <citation type="submission" date="2019-08" db="EMBL/GenBank/DDBJ databases">
        <title>The genome sequence of a newly discovered highly antifungal drug resistant Aspergillus species, Aspergillus tanneri NIH 1004.</title>
        <authorList>
            <person name="Mounaud S."/>
            <person name="Singh I."/>
            <person name="Joardar V."/>
            <person name="Pakala S."/>
            <person name="Pakala S."/>
            <person name="Venepally P."/>
            <person name="Chung J.K."/>
            <person name="Losada L."/>
            <person name="Nierman W.C."/>
        </authorList>
    </citation>
    <scope>NUCLEOTIDE SEQUENCE [LARGE SCALE GENOMIC DNA]</scope>
    <source>
        <strain evidence="20 23">NIH1004</strain>
    </source>
</reference>
<feature type="compositionally biased region" description="Basic and acidic residues" evidence="18">
    <location>
        <begin position="416"/>
        <end position="433"/>
    </location>
</feature>
<dbReference type="GO" id="GO:0000956">
    <property type="term" value="P:nuclear-transcribed mRNA catabolic process"/>
    <property type="evidence" value="ECO:0007669"/>
    <property type="project" value="TreeGrafter"/>
</dbReference>
<gene>
    <name evidence="20" type="primary">RAT1</name>
    <name evidence="20" type="ORF">ATNIH1004_000637</name>
    <name evidence="21" type="ORF">EYZ11_000040</name>
</gene>
<comment type="function">
    <text evidence="16">Possesses 5'-&gt;3' exoribonuclease activity. May promote termination of transcription by RNA polymerase II.</text>
</comment>
<keyword evidence="13" id="KW-0539">Nucleus</keyword>
<dbReference type="FunFam" id="1.25.40.1050:FF:000002">
    <property type="entry name" value="5'-3' exoribonuclease"/>
    <property type="match status" value="1"/>
</dbReference>
<dbReference type="GO" id="GO:0006364">
    <property type="term" value="P:rRNA processing"/>
    <property type="evidence" value="ECO:0007669"/>
    <property type="project" value="UniProtKB-KW"/>
</dbReference>
<feature type="region of interest" description="Disordered" evidence="18">
    <location>
        <begin position="416"/>
        <end position="465"/>
    </location>
</feature>
<evidence type="ECO:0000256" key="8">
    <source>
        <dbReference type="ARBA" id="ARBA00022801"/>
    </source>
</evidence>
<dbReference type="GO" id="GO:0005634">
    <property type="term" value="C:nucleus"/>
    <property type="evidence" value="ECO:0007669"/>
    <property type="project" value="UniProtKB-SubCell"/>
</dbReference>
<evidence type="ECO:0000256" key="7">
    <source>
        <dbReference type="ARBA" id="ARBA00022771"/>
    </source>
</evidence>
<dbReference type="GeneID" id="54323339"/>
<accession>A0A4S3JY69</accession>
<dbReference type="FunFam" id="3.40.50.12390:FF:000003">
    <property type="entry name" value="5'-3' exoribonuclease"/>
    <property type="match status" value="1"/>
</dbReference>
<keyword evidence="7 17" id="KW-0862">Zinc</keyword>
<evidence type="ECO:0000256" key="4">
    <source>
        <dbReference type="ARBA" id="ARBA00022552"/>
    </source>
</evidence>
<keyword evidence="12" id="KW-0804">Transcription</keyword>
<reference evidence="21 22" key="1">
    <citation type="submission" date="2019-03" db="EMBL/GenBank/DDBJ databases">
        <title>The genome sequence of a newly discovered highly antifungal drug resistant Aspergillus species, Aspergillus tanneri NIH 1004.</title>
        <authorList>
            <person name="Mounaud S."/>
            <person name="Singh I."/>
            <person name="Joardar V."/>
            <person name="Pakala S."/>
            <person name="Pakala S."/>
            <person name="Venepally P."/>
            <person name="Hoover J."/>
            <person name="Nierman W."/>
            <person name="Chung J."/>
            <person name="Losada L."/>
        </authorList>
    </citation>
    <scope>NUCLEOTIDE SEQUENCE [LARGE SCALE GENOMIC DNA]</scope>
    <source>
        <strain evidence="21 22">NIH1004</strain>
    </source>
</reference>
<dbReference type="PANTHER" id="PTHR12341:SF41">
    <property type="entry name" value="5'-3' EXORIBONUCLEASE 2"/>
    <property type="match status" value="1"/>
</dbReference>
<dbReference type="Proteomes" id="UP000308092">
    <property type="component" value="Unassembled WGS sequence"/>
</dbReference>
<dbReference type="VEuPathDB" id="FungiDB:EYZ11_000040"/>
<comment type="caution">
    <text evidence="21">The sequence shown here is derived from an EMBL/GenBank/DDBJ whole genome shotgun (WGS) entry which is preliminary data.</text>
</comment>
<evidence type="ECO:0000313" key="22">
    <source>
        <dbReference type="Proteomes" id="UP000308092"/>
    </source>
</evidence>
<dbReference type="InterPro" id="IPR041412">
    <property type="entry name" value="Xrn1_helical"/>
</dbReference>
<dbReference type="GO" id="GO:0004534">
    <property type="term" value="F:5'-3' RNA exonuclease activity"/>
    <property type="evidence" value="ECO:0007669"/>
    <property type="project" value="UniProtKB-UniRule"/>
</dbReference>
<dbReference type="Pfam" id="PF03159">
    <property type="entry name" value="XRN_N"/>
    <property type="match status" value="1"/>
</dbReference>
<comment type="subunit">
    <text evidence="15">Interacts with RAI1; the interaction is direct, stabilizes RAT1 protein structure and may stimulate its exoribonuclease activity. The interaction also stimulates RAI1 pyrophosphohydrolase activity, probably by recruiting it to mRNA substrates.</text>
</comment>
<keyword evidence="10" id="KW-0805">Transcription regulation</keyword>
<keyword evidence="7 17" id="KW-0863">Zinc-finger</keyword>
<dbReference type="Gene3D" id="1.25.40.1050">
    <property type="match status" value="1"/>
</dbReference>
<dbReference type="FunFam" id="3.40.50.12390:FF:000005">
    <property type="entry name" value="5'-3' exoribonuclease 2"/>
    <property type="match status" value="1"/>
</dbReference>
<dbReference type="Proteomes" id="UP000324241">
    <property type="component" value="Unassembled WGS sequence"/>
</dbReference>
<keyword evidence="6 16" id="KW-0540">Nuclease</keyword>
<keyword evidence="9 16" id="KW-0269">Exonuclease</keyword>
<comment type="similarity">
    <text evidence="2 16">Belongs to the 5'-3' exonuclease family. XRN2/RAT1 subfamily.</text>
</comment>
<dbReference type="InterPro" id="IPR027073">
    <property type="entry name" value="5_3_exoribonuclease"/>
</dbReference>
<feature type="region of interest" description="Disordered" evidence="18">
    <location>
        <begin position="976"/>
        <end position="1021"/>
    </location>
</feature>
<name>A0A4S3JY69_9EURO</name>
<evidence type="ECO:0000256" key="2">
    <source>
        <dbReference type="ARBA" id="ARBA00006994"/>
    </source>
</evidence>
<evidence type="ECO:0000256" key="13">
    <source>
        <dbReference type="ARBA" id="ARBA00023242"/>
    </source>
</evidence>
<keyword evidence="8 16" id="KW-0378">Hydrolase</keyword>
<dbReference type="PIRSF" id="PIRSF037239">
    <property type="entry name" value="Exonuclease_Xrn2"/>
    <property type="match status" value="1"/>
</dbReference>
<evidence type="ECO:0000313" key="20">
    <source>
        <dbReference type="EMBL" id="KAA8651741.1"/>
    </source>
</evidence>
<evidence type="ECO:0000259" key="19">
    <source>
        <dbReference type="PROSITE" id="PS50158"/>
    </source>
</evidence>
<evidence type="ECO:0000256" key="18">
    <source>
        <dbReference type="SAM" id="MobiDB-lite"/>
    </source>
</evidence>
<feature type="domain" description="CCHC-type" evidence="19">
    <location>
        <begin position="270"/>
        <end position="284"/>
    </location>
</feature>
<keyword evidence="3" id="KW-0806">Transcription termination</keyword>
<dbReference type="EMBL" id="SOSA01000001">
    <property type="protein sequence ID" value="THD00476.1"/>
    <property type="molecule type" value="Genomic_DNA"/>
</dbReference>
<evidence type="ECO:0000256" key="3">
    <source>
        <dbReference type="ARBA" id="ARBA00022472"/>
    </source>
</evidence>
<keyword evidence="5 16" id="KW-0507">mRNA processing</keyword>
<evidence type="ECO:0000256" key="10">
    <source>
        <dbReference type="ARBA" id="ARBA00023015"/>
    </source>
</evidence>
<evidence type="ECO:0000256" key="17">
    <source>
        <dbReference type="PROSITE-ProRule" id="PRU00047"/>
    </source>
</evidence>
<keyword evidence="4" id="KW-0698">rRNA processing</keyword>
<evidence type="ECO:0000256" key="16">
    <source>
        <dbReference type="PIRNR" id="PIRNR037239"/>
    </source>
</evidence>
<dbReference type="InterPro" id="IPR001878">
    <property type="entry name" value="Znf_CCHC"/>
</dbReference>
<dbReference type="STRING" id="1220188.A0A4S3JY69"/>
<dbReference type="PROSITE" id="PS50158">
    <property type="entry name" value="ZF_CCHC"/>
    <property type="match status" value="1"/>
</dbReference>
<keyword evidence="22" id="KW-1185">Reference proteome</keyword>
<dbReference type="EC" id="3.1.13.-" evidence="16"/>
<evidence type="ECO:0000256" key="15">
    <source>
        <dbReference type="ARBA" id="ARBA00046943"/>
    </source>
</evidence>
<evidence type="ECO:0000256" key="12">
    <source>
        <dbReference type="ARBA" id="ARBA00023163"/>
    </source>
</evidence>
<dbReference type="CDD" id="cd18673">
    <property type="entry name" value="PIN_XRN1-2-like"/>
    <property type="match status" value="1"/>
</dbReference>
<dbReference type="InterPro" id="IPR017151">
    <property type="entry name" value="Xrn2/3/4"/>
</dbReference>
<feature type="compositionally biased region" description="Low complexity" evidence="18">
    <location>
        <begin position="979"/>
        <end position="989"/>
    </location>
</feature>
<dbReference type="GO" id="GO:0006353">
    <property type="term" value="P:DNA-templated transcription termination"/>
    <property type="evidence" value="ECO:0007669"/>
    <property type="project" value="UniProtKB-KW"/>
</dbReference>
<comment type="subcellular location">
    <subcellularLocation>
        <location evidence="1">Nucleus</location>
    </subcellularLocation>
</comment>
<evidence type="ECO:0000313" key="21">
    <source>
        <dbReference type="EMBL" id="THD00476.1"/>
    </source>
</evidence>
<dbReference type="GO" id="GO:0008270">
    <property type="term" value="F:zinc ion binding"/>
    <property type="evidence" value="ECO:0007669"/>
    <property type="project" value="UniProtKB-KW"/>
</dbReference>
<feature type="region of interest" description="Disordered" evidence="18">
    <location>
        <begin position="514"/>
        <end position="582"/>
    </location>
</feature>